<dbReference type="EMBL" id="CM045763">
    <property type="protein sequence ID" value="KAI8023406.1"/>
    <property type="molecule type" value="Genomic_DNA"/>
</dbReference>
<comment type="caution">
    <text evidence="1">The sequence shown here is derived from an EMBL/GenBank/DDBJ whole genome shotgun (WGS) entry which is preliminary data.</text>
</comment>
<accession>A0ACC0IHV7</accession>
<reference evidence="1 2" key="1">
    <citation type="journal article" date="2022" name="Plant J.">
        <title>Chromosome-level genome of Camellia lanceoleosa provides a valuable resource for understanding genome evolution and self-incompatibility.</title>
        <authorList>
            <person name="Gong W."/>
            <person name="Xiao S."/>
            <person name="Wang L."/>
            <person name="Liao Z."/>
            <person name="Chang Y."/>
            <person name="Mo W."/>
            <person name="Hu G."/>
            <person name="Li W."/>
            <person name="Zhao G."/>
            <person name="Zhu H."/>
            <person name="Hu X."/>
            <person name="Ji K."/>
            <person name="Xiang X."/>
            <person name="Song Q."/>
            <person name="Yuan D."/>
            <person name="Jin S."/>
            <person name="Zhang L."/>
        </authorList>
    </citation>
    <scope>NUCLEOTIDE SEQUENCE [LARGE SCALE GENOMIC DNA]</scope>
    <source>
        <strain evidence="1">SQ_2022a</strain>
    </source>
</reference>
<name>A0ACC0IHV7_9ERIC</name>
<gene>
    <name evidence="1" type="ORF">LOK49_LG03G01948</name>
</gene>
<proteinExistence type="predicted"/>
<dbReference type="Proteomes" id="UP001060215">
    <property type="component" value="Chromosome 6"/>
</dbReference>
<organism evidence="1 2">
    <name type="scientific">Camellia lanceoleosa</name>
    <dbReference type="NCBI Taxonomy" id="1840588"/>
    <lineage>
        <taxon>Eukaryota</taxon>
        <taxon>Viridiplantae</taxon>
        <taxon>Streptophyta</taxon>
        <taxon>Embryophyta</taxon>
        <taxon>Tracheophyta</taxon>
        <taxon>Spermatophyta</taxon>
        <taxon>Magnoliopsida</taxon>
        <taxon>eudicotyledons</taxon>
        <taxon>Gunneridae</taxon>
        <taxon>Pentapetalae</taxon>
        <taxon>asterids</taxon>
        <taxon>Ericales</taxon>
        <taxon>Theaceae</taxon>
        <taxon>Camellia</taxon>
    </lineage>
</organism>
<keyword evidence="2" id="KW-1185">Reference proteome</keyword>
<sequence>MPLFSLFNPLLQPFSTLIFNPHQIEAVAPIKSSKHTFGHQRSPQSSMLHGFPSSSMVTDEEAQSLNKRQYRCF</sequence>
<protein>
    <submittedName>
        <fullName evidence="1">Uncharacterized protein</fullName>
    </submittedName>
</protein>
<evidence type="ECO:0000313" key="1">
    <source>
        <dbReference type="EMBL" id="KAI8023406.1"/>
    </source>
</evidence>
<evidence type="ECO:0000313" key="2">
    <source>
        <dbReference type="Proteomes" id="UP001060215"/>
    </source>
</evidence>